<protein>
    <submittedName>
        <fullName evidence="1">Uncharacterized protein</fullName>
    </submittedName>
</protein>
<sequence>MAVNPKPTGHLWQKLDTDRQISQKMARSFTWIFTLIMEGKGVRALLVFADGGRGGYVRMREPGKSSSVTRSLQMDT</sequence>
<gene>
    <name evidence="1" type="ORF">TMSB3V08_LOCUS10616</name>
</gene>
<dbReference type="EMBL" id="OB796947">
    <property type="protein sequence ID" value="CAD7433952.1"/>
    <property type="molecule type" value="Genomic_DNA"/>
</dbReference>
<proteinExistence type="predicted"/>
<reference evidence="1" key="1">
    <citation type="submission" date="2020-11" db="EMBL/GenBank/DDBJ databases">
        <authorList>
            <person name="Tran Van P."/>
        </authorList>
    </citation>
    <scope>NUCLEOTIDE SEQUENCE</scope>
</reference>
<dbReference type="AlphaFoldDB" id="A0A7R9EH90"/>
<name>A0A7R9EH90_9NEOP</name>
<evidence type="ECO:0000313" key="1">
    <source>
        <dbReference type="EMBL" id="CAD7433952.1"/>
    </source>
</evidence>
<accession>A0A7R9EH90</accession>
<organism evidence="1">
    <name type="scientific">Timema monikensis</name>
    <dbReference type="NCBI Taxonomy" id="170555"/>
    <lineage>
        <taxon>Eukaryota</taxon>
        <taxon>Metazoa</taxon>
        <taxon>Ecdysozoa</taxon>
        <taxon>Arthropoda</taxon>
        <taxon>Hexapoda</taxon>
        <taxon>Insecta</taxon>
        <taxon>Pterygota</taxon>
        <taxon>Neoptera</taxon>
        <taxon>Polyneoptera</taxon>
        <taxon>Phasmatodea</taxon>
        <taxon>Timematodea</taxon>
        <taxon>Timematoidea</taxon>
        <taxon>Timematidae</taxon>
        <taxon>Timema</taxon>
    </lineage>
</organism>